<keyword evidence="14" id="KW-1185">Reference proteome</keyword>
<name>A0A974ND46_9GAMM</name>
<keyword evidence="10 11" id="KW-0472">Membrane</keyword>
<gene>
    <name evidence="13" type="ORF">JHT90_07660</name>
</gene>
<accession>A0A974ND46</accession>
<evidence type="ECO:0000256" key="5">
    <source>
        <dbReference type="ARBA" id="ARBA00022556"/>
    </source>
</evidence>
<dbReference type="GO" id="GO:0005886">
    <property type="term" value="C:plasma membrane"/>
    <property type="evidence" value="ECO:0007669"/>
    <property type="project" value="UniProtKB-SubCell"/>
</dbReference>
<keyword evidence="3" id="KW-0444">Lipid biosynthesis</keyword>
<dbReference type="PANTHER" id="PTHR30561">
    <property type="entry name" value="SMR FAMILY PROTON-DEPENDENT DRUG EFFLUX TRANSPORTER SUGE"/>
    <property type="match status" value="1"/>
</dbReference>
<evidence type="ECO:0000256" key="3">
    <source>
        <dbReference type="ARBA" id="ARBA00022516"/>
    </source>
</evidence>
<feature type="transmembrane region" description="Helical" evidence="11">
    <location>
        <begin position="74"/>
        <end position="94"/>
    </location>
</feature>
<dbReference type="Gene3D" id="1.10.3730.20">
    <property type="match status" value="1"/>
</dbReference>
<dbReference type="GO" id="GO:0009245">
    <property type="term" value="P:lipid A biosynthetic process"/>
    <property type="evidence" value="ECO:0007669"/>
    <property type="project" value="UniProtKB-KW"/>
</dbReference>
<keyword evidence="2" id="KW-1003">Cell membrane</keyword>
<feature type="transmembrane region" description="Helical" evidence="11">
    <location>
        <begin position="47"/>
        <end position="67"/>
    </location>
</feature>
<evidence type="ECO:0000256" key="2">
    <source>
        <dbReference type="ARBA" id="ARBA00022475"/>
    </source>
</evidence>
<feature type="transmembrane region" description="Helical" evidence="11">
    <location>
        <begin position="100"/>
        <end position="119"/>
    </location>
</feature>
<evidence type="ECO:0000256" key="10">
    <source>
        <dbReference type="ARBA" id="ARBA00023136"/>
    </source>
</evidence>
<dbReference type="PANTHER" id="PTHR30561:SF9">
    <property type="entry name" value="4-AMINO-4-DEOXY-L-ARABINOSE-PHOSPHOUNDECAPRENOL FLIPPASE SUBUNIT ARNF-RELATED"/>
    <property type="match status" value="1"/>
</dbReference>
<dbReference type="GO" id="GO:0022857">
    <property type="term" value="F:transmembrane transporter activity"/>
    <property type="evidence" value="ECO:0007669"/>
    <property type="project" value="InterPro"/>
</dbReference>
<evidence type="ECO:0000256" key="1">
    <source>
        <dbReference type="ARBA" id="ARBA00004651"/>
    </source>
</evidence>
<organism evidence="13 14">
    <name type="scientific">Entomomonas asaccharolytica</name>
    <dbReference type="NCBI Taxonomy" id="2785331"/>
    <lineage>
        <taxon>Bacteria</taxon>
        <taxon>Pseudomonadati</taxon>
        <taxon>Pseudomonadota</taxon>
        <taxon>Gammaproteobacteria</taxon>
        <taxon>Pseudomonadales</taxon>
        <taxon>Pseudomonadaceae</taxon>
        <taxon>Entomomonas</taxon>
    </lineage>
</organism>
<feature type="domain" description="EamA" evidence="12">
    <location>
        <begin position="48"/>
        <end position="117"/>
    </location>
</feature>
<reference evidence="13 14" key="1">
    <citation type="submission" date="2021-01" db="EMBL/GenBank/DDBJ databases">
        <title>Entomomonas sp. F2A isolated from a house cricket (Acheta domesticus).</title>
        <authorList>
            <person name="Spergser J."/>
            <person name="Busse H.-J."/>
        </authorList>
    </citation>
    <scope>NUCLEOTIDE SEQUENCE [LARGE SCALE GENOMIC DNA]</scope>
    <source>
        <strain evidence="13 14">F2A</strain>
    </source>
</reference>
<sequence length="141" mass="16140">MRKFYLVGFALLMLFDTIGQSSFKFTAINAEPLEASLDWVIRVFSNHWVYTAILGYIGAFFTWMILLKKAPIGPAFAASHLEVVTVMIASVWLFNEQITWIRFIGAVFIVGGIIFLALAEKKINKQFLEEIERQQKQTNTE</sequence>
<dbReference type="Pfam" id="PF00892">
    <property type="entry name" value="EamA"/>
    <property type="match status" value="1"/>
</dbReference>
<evidence type="ECO:0000256" key="11">
    <source>
        <dbReference type="SAM" id="Phobius"/>
    </source>
</evidence>
<dbReference type="InterPro" id="IPR000620">
    <property type="entry name" value="EamA_dom"/>
</dbReference>
<dbReference type="EMBL" id="CP067393">
    <property type="protein sequence ID" value="QQP84308.1"/>
    <property type="molecule type" value="Genomic_DNA"/>
</dbReference>
<keyword evidence="9" id="KW-0443">Lipid metabolism</keyword>
<keyword evidence="4" id="KW-0997">Cell inner membrane</keyword>
<keyword evidence="6 11" id="KW-0812">Transmembrane</keyword>
<evidence type="ECO:0000256" key="7">
    <source>
        <dbReference type="ARBA" id="ARBA00022985"/>
    </source>
</evidence>
<keyword evidence="5" id="KW-0441">Lipid A biosynthesis</keyword>
<evidence type="ECO:0000256" key="6">
    <source>
        <dbReference type="ARBA" id="ARBA00022692"/>
    </source>
</evidence>
<dbReference type="SUPFAM" id="SSF103481">
    <property type="entry name" value="Multidrug resistance efflux transporter EmrE"/>
    <property type="match status" value="1"/>
</dbReference>
<dbReference type="Proteomes" id="UP000595278">
    <property type="component" value="Chromosome"/>
</dbReference>
<keyword evidence="8 11" id="KW-1133">Transmembrane helix</keyword>
<keyword evidence="7" id="KW-0448">Lipopolysaccharide biosynthesis</keyword>
<evidence type="ECO:0000259" key="12">
    <source>
        <dbReference type="Pfam" id="PF00892"/>
    </source>
</evidence>
<evidence type="ECO:0000313" key="14">
    <source>
        <dbReference type="Proteomes" id="UP000595278"/>
    </source>
</evidence>
<dbReference type="KEGG" id="eaz:JHT90_07660"/>
<evidence type="ECO:0000313" key="13">
    <source>
        <dbReference type="EMBL" id="QQP84308.1"/>
    </source>
</evidence>
<proteinExistence type="predicted"/>
<evidence type="ECO:0000256" key="9">
    <source>
        <dbReference type="ARBA" id="ARBA00023098"/>
    </source>
</evidence>
<dbReference type="GO" id="GO:0009103">
    <property type="term" value="P:lipopolysaccharide biosynthetic process"/>
    <property type="evidence" value="ECO:0007669"/>
    <property type="project" value="UniProtKB-KW"/>
</dbReference>
<comment type="subcellular location">
    <subcellularLocation>
        <location evidence="1">Cell membrane</location>
        <topology evidence="1">Multi-pass membrane protein</topology>
    </subcellularLocation>
</comment>
<evidence type="ECO:0000256" key="8">
    <source>
        <dbReference type="ARBA" id="ARBA00022989"/>
    </source>
</evidence>
<protein>
    <submittedName>
        <fullName evidence="13">DMT family transporter</fullName>
    </submittedName>
</protein>
<dbReference type="RefSeq" id="WP_201090206.1">
    <property type="nucleotide sequence ID" value="NZ_CP067393.1"/>
</dbReference>
<dbReference type="InterPro" id="IPR000390">
    <property type="entry name" value="Small_drug/metabolite_transptr"/>
</dbReference>
<evidence type="ECO:0000256" key="4">
    <source>
        <dbReference type="ARBA" id="ARBA00022519"/>
    </source>
</evidence>
<dbReference type="AlphaFoldDB" id="A0A974ND46"/>
<dbReference type="InterPro" id="IPR037185">
    <property type="entry name" value="EmrE-like"/>
</dbReference>